<sequence length="164" mass="18440">MKLSKFLPTLALLALMSFSCSTDSIEEDKIDALANSYVPATKTIEIEILELINNHRITLGLNALNDMSQIKATAYSHTDYMRDKQEVSHDNFYQRSSSLKNNPGATKVGENVAYGFSSAQSVVNAWLNSDGHREIIEGDFTNFDVSAEKDQNGKWYYTNIFIKK</sequence>
<dbReference type="Proteomes" id="UP000307657">
    <property type="component" value="Unassembled WGS sequence"/>
</dbReference>
<feature type="signal peptide" evidence="1">
    <location>
        <begin position="1"/>
        <end position="22"/>
    </location>
</feature>
<proteinExistence type="predicted"/>
<protein>
    <submittedName>
        <fullName evidence="3">CAP domain-containing protein</fullName>
    </submittedName>
</protein>
<evidence type="ECO:0000256" key="1">
    <source>
        <dbReference type="SAM" id="SignalP"/>
    </source>
</evidence>
<dbReference type="RefSeq" id="WP_136844383.1">
    <property type="nucleotide sequence ID" value="NZ_SUPL01000006.1"/>
</dbReference>
<dbReference type="OrthoDB" id="982527at2"/>
<dbReference type="EMBL" id="SUPL01000006">
    <property type="protein sequence ID" value="TJY34027.1"/>
    <property type="molecule type" value="Genomic_DNA"/>
</dbReference>
<name>A0A4U0EQR8_9FLAO</name>
<dbReference type="PROSITE" id="PS51257">
    <property type="entry name" value="PROKAR_LIPOPROTEIN"/>
    <property type="match status" value="1"/>
</dbReference>
<dbReference type="Gene3D" id="3.40.33.10">
    <property type="entry name" value="CAP"/>
    <property type="match status" value="1"/>
</dbReference>
<accession>A0A4U0EQR8</accession>
<evidence type="ECO:0000313" key="3">
    <source>
        <dbReference type="EMBL" id="TJY34027.1"/>
    </source>
</evidence>
<dbReference type="InterPro" id="IPR035940">
    <property type="entry name" value="CAP_sf"/>
</dbReference>
<dbReference type="Pfam" id="PF00188">
    <property type="entry name" value="CAP"/>
    <property type="match status" value="1"/>
</dbReference>
<keyword evidence="1" id="KW-0732">Signal</keyword>
<gene>
    <name evidence="3" type="ORF">E5167_11965</name>
</gene>
<feature type="domain" description="SCP" evidence="2">
    <location>
        <begin position="49"/>
        <end position="154"/>
    </location>
</feature>
<dbReference type="SUPFAM" id="SSF55797">
    <property type="entry name" value="PR-1-like"/>
    <property type="match status" value="1"/>
</dbReference>
<dbReference type="AlphaFoldDB" id="A0A4U0EQR8"/>
<organism evidence="3 4">
    <name type="scientific">Pontimicrobium aquaticum</name>
    <dbReference type="NCBI Taxonomy" id="2565367"/>
    <lineage>
        <taxon>Bacteria</taxon>
        <taxon>Pseudomonadati</taxon>
        <taxon>Bacteroidota</taxon>
        <taxon>Flavobacteriia</taxon>
        <taxon>Flavobacteriales</taxon>
        <taxon>Flavobacteriaceae</taxon>
        <taxon>Pontimicrobium</taxon>
    </lineage>
</organism>
<keyword evidence="4" id="KW-1185">Reference proteome</keyword>
<comment type="caution">
    <text evidence="3">The sequence shown here is derived from an EMBL/GenBank/DDBJ whole genome shotgun (WGS) entry which is preliminary data.</text>
</comment>
<dbReference type="PANTHER" id="PTHR31157">
    <property type="entry name" value="SCP DOMAIN-CONTAINING PROTEIN"/>
    <property type="match status" value="1"/>
</dbReference>
<evidence type="ECO:0000313" key="4">
    <source>
        <dbReference type="Proteomes" id="UP000307657"/>
    </source>
</evidence>
<reference evidence="3 4" key="1">
    <citation type="submission" date="2019-04" db="EMBL/GenBank/DDBJ databases">
        <title>Lacinutrix sp. nov., isolated from marine water.</title>
        <authorList>
            <person name="Kim W."/>
        </authorList>
    </citation>
    <scope>NUCLEOTIDE SEQUENCE [LARGE SCALE GENOMIC DNA]</scope>
    <source>
        <strain evidence="3 4">CAU 1491</strain>
    </source>
</reference>
<feature type="chain" id="PRO_5020655097" evidence="1">
    <location>
        <begin position="23"/>
        <end position="164"/>
    </location>
</feature>
<evidence type="ECO:0000259" key="2">
    <source>
        <dbReference type="Pfam" id="PF00188"/>
    </source>
</evidence>
<dbReference type="CDD" id="cd05379">
    <property type="entry name" value="CAP_bacterial"/>
    <property type="match status" value="1"/>
</dbReference>
<dbReference type="PANTHER" id="PTHR31157:SF1">
    <property type="entry name" value="SCP DOMAIN-CONTAINING PROTEIN"/>
    <property type="match status" value="1"/>
</dbReference>
<dbReference type="InterPro" id="IPR014044">
    <property type="entry name" value="CAP_dom"/>
</dbReference>